<dbReference type="InterPro" id="IPR002877">
    <property type="entry name" value="RNA_MeTrfase_FtsJ_dom"/>
</dbReference>
<evidence type="ECO:0000256" key="1">
    <source>
        <dbReference type="ARBA" id="ARBA00022552"/>
    </source>
</evidence>
<gene>
    <name evidence="11" type="primary">rlmE</name>
    <name evidence="11" type="synonym">ftsJ</name>
    <name evidence="11" type="synonym">rrmJ</name>
    <name evidence="14" type="ORF">A2626_02960</name>
</gene>
<evidence type="ECO:0000256" key="7">
    <source>
        <dbReference type="ARBA" id="ARBA00041129"/>
    </source>
</evidence>
<evidence type="ECO:0000256" key="2">
    <source>
        <dbReference type="ARBA" id="ARBA00022603"/>
    </source>
</evidence>
<feature type="binding site" evidence="11">
    <location>
        <position position="72"/>
    </location>
    <ligand>
        <name>S-adenosyl-L-methionine</name>
        <dbReference type="ChEBI" id="CHEBI:59789"/>
    </ligand>
</feature>
<name>A0A1G2E1C1_9BACT</name>
<feature type="binding site" evidence="11">
    <location>
        <position position="54"/>
    </location>
    <ligand>
        <name>S-adenosyl-L-methionine</name>
        <dbReference type="ChEBI" id="CHEBI:59789"/>
    </ligand>
</feature>
<evidence type="ECO:0000313" key="15">
    <source>
        <dbReference type="Proteomes" id="UP000177360"/>
    </source>
</evidence>
<feature type="binding site" evidence="11">
    <location>
        <position position="52"/>
    </location>
    <ligand>
        <name>S-adenosyl-L-methionine</name>
        <dbReference type="ChEBI" id="CHEBI:59789"/>
    </ligand>
</feature>
<keyword evidence="1 11" id="KW-0698">rRNA processing</keyword>
<dbReference type="GO" id="GO:0008650">
    <property type="term" value="F:rRNA (uridine-2'-O-)-methyltransferase activity"/>
    <property type="evidence" value="ECO:0007669"/>
    <property type="project" value="UniProtKB-UniRule"/>
</dbReference>
<dbReference type="EMBL" id="MHLZ01000025">
    <property type="protein sequence ID" value="OGZ19666.1"/>
    <property type="molecule type" value="Genomic_DNA"/>
</dbReference>
<proteinExistence type="inferred from homology"/>
<evidence type="ECO:0000256" key="9">
    <source>
        <dbReference type="ARBA" id="ARBA00042745"/>
    </source>
</evidence>
<sequence>MFRKNLKNEFWTEKAKKEGYPARSVYKLKEIDEKFRLIKKGDKILDLGCAPGSWLLYISERTGDEGVVFGIDFDDIKIELAKNIFFEKKDVMEEILKEKNFDLVVSDLAPKTTGIKNVDSGKSLELCVRAFEIAKIVLMPSGNFVCKIFEGSESDDFFKEIKKDFNFSTRFKPKAVLRQSKEIYIIAKDFNKG</sequence>
<evidence type="ECO:0000256" key="4">
    <source>
        <dbReference type="ARBA" id="ARBA00022691"/>
    </source>
</evidence>
<dbReference type="Proteomes" id="UP000177360">
    <property type="component" value="Unassembled WGS sequence"/>
</dbReference>
<feature type="binding site" evidence="11">
    <location>
        <position position="107"/>
    </location>
    <ligand>
        <name>S-adenosyl-L-methionine</name>
        <dbReference type="ChEBI" id="CHEBI:59789"/>
    </ligand>
</feature>
<comment type="caution">
    <text evidence="14">The sequence shown here is derived from an EMBL/GenBank/DDBJ whole genome shotgun (WGS) entry which is preliminary data.</text>
</comment>
<evidence type="ECO:0000256" key="8">
    <source>
        <dbReference type="ARBA" id="ARBA00041995"/>
    </source>
</evidence>
<comment type="function">
    <text evidence="5 11">Specifically methylates the uridine in position 2552 of 23S rRNA at the 2'-O position of the ribose in the fully assembled 50S ribosomal subunit.</text>
</comment>
<accession>A0A1G2E1C1</accession>
<evidence type="ECO:0000256" key="5">
    <source>
        <dbReference type="ARBA" id="ARBA00037569"/>
    </source>
</evidence>
<comment type="catalytic activity">
    <reaction evidence="10 11">
        <text>uridine(2552) in 23S rRNA + S-adenosyl-L-methionine = 2'-O-methyluridine(2552) in 23S rRNA + S-adenosyl-L-homocysteine + H(+)</text>
        <dbReference type="Rhea" id="RHEA:42720"/>
        <dbReference type="Rhea" id="RHEA-COMP:10202"/>
        <dbReference type="Rhea" id="RHEA-COMP:10203"/>
        <dbReference type="ChEBI" id="CHEBI:15378"/>
        <dbReference type="ChEBI" id="CHEBI:57856"/>
        <dbReference type="ChEBI" id="CHEBI:59789"/>
        <dbReference type="ChEBI" id="CHEBI:65315"/>
        <dbReference type="ChEBI" id="CHEBI:74478"/>
        <dbReference type="EC" id="2.1.1.166"/>
    </reaction>
</comment>
<protein>
    <recommendedName>
        <fullName evidence="7 11">Ribosomal RNA large subunit methyltransferase E</fullName>
        <ecNumber evidence="6 11">2.1.1.166</ecNumber>
    </recommendedName>
    <alternativeName>
        <fullName evidence="9 11">23S rRNA Um2552 methyltransferase</fullName>
    </alternativeName>
    <alternativeName>
        <fullName evidence="8 11">rRNA (uridine-2'-O-)-methyltransferase</fullName>
    </alternativeName>
</protein>
<evidence type="ECO:0000256" key="6">
    <source>
        <dbReference type="ARBA" id="ARBA00038861"/>
    </source>
</evidence>
<dbReference type="PANTHER" id="PTHR10920">
    <property type="entry name" value="RIBOSOMAL RNA METHYLTRANSFERASE"/>
    <property type="match status" value="1"/>
</dbReference>
<dbReference type="Pfam" id="PF01728">
    <property type="entry name" value="FtsJ"/>
    <property type="match status" value="1"/>
</dbReference>
<dbReference type="HAMAP" id="MF_01547">
    <property type="entry name" value="RNA_methyltr_E"/>
    <property type="match status" value="1"/>
</dbReference>
<organism evidence="14 15">
    <name type="scientific">Candidatus Nealsonbacteria bacterium RIFCSPHIGHO2_01_FULL_38_55</name>
    <dbReference type="NCBI Taxonomy" id="1801664"/>
    <lineage>
        <taxon>Bacteria</taxon>
        <taxon>Candidatus Nealsoniibacteriota</taxon>
    </lineage>
</organism>
<dbReference type="EC" id="2.1.1.166" evidence="6 11"/>
<dbReference type="InterPro" id="IPR029063">
    <property type="entry name" value="SAM-dependent_MTases_sf"/>
</dbReference>
<evidence type="ECO:0000256" key="11">
    <source>
        <dbReference type="HAMAP-Rule" id="MF_01547"/>
    </source>
</evidence>
<evidence type="ECO:0000256" key="10">
    <source>
        <dbReference type="ARBA" id="ARBA00048970"/>
    </source>
</evidence>
<dbReference type="PIRSF" id="PIRSF005461">
    <property type="entry name" value="23S_rRNA_mtase"/>
    <property type="match status" value="1"/>
</dbReference>
<feature type="active site" description="Proton acceptor" evidence="11 12">
    <location>
        <position position="147"/>
    </location>
</feature>
<keyword evidence="4 11" id="KW-0949">S-adenosyl-L-methionine</keyword>
<dbReference type="AlphaFoldDB" id="A0A1G2E1C1"/>
<comment type="similarity">
    <text evidence="11">Belongs to the class I-like SAM-binding methyltransferase superfamily. RNA methyltransferase RlmE family.</text>
</comment>
<dbReference type="InterPro" id="IPR050082">
    <property type="entry name" value="RNA_methyltr_RlmE"/>
</dbReference>
<keyword evidence="3 11" id="KW-0808">Transferase</keyword>
<keyword evidence="11" id="KW-0963">Cytoplasm</keyword>
<evidence type="ECO:0000256" key="12">
    <source>
        <dbReference type="PIRSR" id="PIRSR005461-1"/>
    </source>
</evidence>
<feature type="binding site" evidence="11">
    <location>
        <position position="90"/>
    </location>
    <ligand>
        <name>S-adenosyl-L-methionine</name>
        <dbReference type="ChEBI" id="CHEBI:59789"/>
    </ligand>
</feature>
<evidence type="ECO:0000313" key="14">
    <source>
        <dbReference type="EMBL" id="OGZ19666.1"/>
    </source>
</evidence>
<evidence type="ECO:0000259" key="13">
    <source>
        <dbReference type="Pfam" id="PF01728"/>
    </source>
</evidence>
<feature type="domain" description="Ribosomal RNA methyltransferase FtsJ" evidence="13">
    <location>
        <begin position="20"/>
        <end position="190"/>
    </location>
</feature>
<keyword evidence="2 11" id="KW-0489">Methyltransferase</keyword>
<reference evidence="14 15" key="1">
    <citation type="journal article" date="2016" name="Nat. Commun.">
        <title>Thousands of microbial genomes shed light on interconnected biogeochemical processes in an aquifer system.</title>
        <authorList>
            <person name="Anantharaman K."/>
            <person name="Brown C.T."/>
            <person name="Hug L.A."/>
            <person name="Sharon I."/>
            <person name="Castelle C.J."/>
            <person name="Probst A.J."/>
            <person name="Thomas B.C."/>
            <person name="Singh A."/>
            <person name="Wilkins M.J."/>
            <person name="Karaoz U."/>
            <person name="Brodie E.L."/>
            <person name="Williams K.H."/>
            <person name="Hubbard S.S."/>
            <person name="Banfield J.F."/>
        </authorList>
    </citation>
    <scope>NUCLEOTIDE SEQUENCE [LARGE SCALE GENOMIC DNA]</scope>
</reference>
<comment type="subcellular location">
    <subcellularLocation>
        <location evidence="11">Cytoplasm</location>
    </subcellularLocation>
</comment>
<dbReference type="InterPro" id="IPR015507">
    <property type="entry name" value="rRNA-MeTfrase_E"/>
</dbReference>
<dbReference type="SUPFAM" id="SSF53335">
    <property type="entry name" value="S-adenosyl-L-methionine-dependent methyltransferases"/>
    <property type="match status" value="1"/>
</dbReference>
<dbReference type="PANTHER" id="PTHR10920:SF18">
    <property type="entry name" value="RRNA METHYLTRANSFERASE 2, MITOCHONDRIAL"/>
    <property type="match status" value="1"/>
</dbReference>
<dbReference type="Gene3D" id="3.40.50.150">
    <property type="entry name" value="Vaccinia Virus protein VP39"/>
    <property type="match status" value="1"/>
</dbReference>
<dbReference type="GO" id="GO:0005737">
    <property type="term" value="C:cytoplasm"/>
    <property type="evidence" value="ECO:0007669"/>
    <property type="project" value="UniProtKB-SubCell"/>
</dbReference>
<evidence type="ECO:0000256" key="3">
    <source>
        <dbReference type="ARBA" id="ARBA00022679"/>
    </source>
</evidence>